<dbReference type="OrthoDB" id="9814556at2"/>
<accession>A0A517NNS0</accession>
<feature type="domain" description="Amine oxidase" evidence="4">
    <location>
        <begin position="13"/>
        <end position="447"/>
    </location>
</feature>
<evidence type="ECO:0000256" key="2">
    <source>
        <dbReference type="ARBA" id="ARBA00023002"/>
    </source>
</evidence>
<evidence type="ECO:0000313" key="5">
    <source>
        <dbReference type="EMBL" id="QDT08770.1"/>
    </source>
</evidence>
<feature type="binding site" evidence="3">
    <location>
        <position position="239"/>
    </location>
    <ligand>
        <name>FAD</name>
        <dbReference type="ChEBI" id="CHEBI:57692"/>
    </ligand>
</feature>
<dbReference type="GO" id="GO:0016491">
    <property type="term" value="F:oxidoreductase activity"/>
    <property type="evidence" value="ECO:0007669"/>
    <property type="project" value="UniProtKB-KW"/>
</dbReference>
<name>A0A517NNS0_9BACT</name>
<dbReference type="Pfam" id="PF01593">
    <property type="entry name" value="Amino_oxidase"/>
    <property type="match status" value="1"/>
</dbReference>
<dbReference type="InterPro" id="IPR050464">
    <property type="entry name" value="Zeta_carotene_desat/Oxidored"/>
</dbReference>
<dbReference type="EC" id="1.3.5.5" evidence="5"/>
<dbReference type="PRINTS" id="PR00757">
    <property type="entry name" value="AMINEOXDASEF"/>
</dbReference>
<dbReference type="Proteomes" id="UP000319817">
    <property type="component" value="Chromosome"/>
</dbReference>
<dbReference type="RefSeq" id="WP_145416253.1">
    <property type="nucleotide sequence ID" value="NZ_CP036526.1"/>
</dbReference>
<dbReference type="PANTHER" id="PTHR42923:SF47">
    <property type="entry name" value="BLR3003 PROTEIN"/>
    <property type="match status" value="1"/>
</dbReference>
<gene>
    <name evidence="5" type="primary">pds</name>
    <name evidence="5" type="ORF">K239x_07120</name>
</gene>
<evidence type="ECO:0000256" key="3">
    <source>
        <dbReference type="PIRSR" id="PIRSR601613-1"/>
    </source>
</evidence>
<sequence length="473" mass="52375">MNRKRIVIIGGGLAGLAAAESLLRHHRDRFDVCVIESKRSTGGRTGSFDDPETGHSVDYCQHVTMGCCTNLISLMQRCELSDAWQRYDQLDFLHPQFPASRFAPAKWLPAPFHLATSIGALKYLTWKQQRVVRRGLLKLMRTRPSQLGGWTADQWLRSVGQDRETIRDFWDVILVSALGEQTDKVAMTAARKVIIDGFAAAKGASDVLVPKMPLRQLIGERLSRSIEELGAVVDTACKVDEVSAAPRSIHSATRCWLADHVVCAVPWHQLKRVLKSNALQSSIEHFDAACNLPASPITGVHLWFDREITPLPHAALVGTLAQWLFRDPIAKSNADDAADDNGEHYYQVVISASADARQLSKDELVQRVVCELQQLFPATSHARLRRSVAVTNPQSVFSVSPEVEEIRPSARTALPWLHLAGDWIATGWPATMEGAVISGRMAVNSILESEQLQPLPIESGLPRGWFAKRLIAD</sequence>
<dbReference type="AlphaFoldDB" id="A0A517NNS0"/>
<keyword evidence="6" id="KW-1185">Reference proteome</keyword>
<dbReference type="NCBIfam" id="TIGR03467">
    <property type="entry name" value="HpnE"/>
    <property type="match status" value="1"/>
</dbReference>
<organism evidence="5 6">
    <name type="scientific">Stieleria marina</name>
    <dbReference type="NCBI Taxonomy" id="1930275"/>
    <lineage>
        <taxon>Bacteria</taxon>
        <taxon>Pseudomonadati</taxon>
        <taxon>Planctomycetota</taxon>
        <taxon>Planctomycetia</taxon>
        <taxon>Pirellulales</taxon>
        <taxon>Pirellulaceae</taxon>
        <taxon>Stieleria</taxon>
    </lineage>
</organism>
<dbReference type="EMBL" id="CP036526">
    <property type="protein sequence ID" value="QDT08770.1"/>
    <property type="molecule type" value="Genomic_DNA"/>
</dbReference>
<dbReference type="InterPro" id="IPR001613">
    <property type="entry name" value="Flavin_amine_oxidase"/>
</dbReference>
<dbReference type="InterPro" id="IPR017830">
    <property type="entry name" value="SQase_HpnE"/>
</dbReference>
<dbReference type="InterPro" id="IPR002937">
    <property type="entry name" value="Amino_oxidase"/>
</dbReference>
<dbReference type="Gene3D" id="3.50.50.60">
    <property type="entry name" value="FAD/NAD(P)-binding domain"/>
    <property type="match status" value="1"/>
</dbReference>
<protein>
    <submittedName>
        <fullName evidence="5">15-cis-phytoene desaturase</fullName>
        <ecNumber evidence="5">1.3.5.5</ecNumber>
    </submittedName>
</protein>
<comment type="cofactor">
    <cofactor evidence="1">
        <name>FAD</name>
        <dbReference type="ChEBI" id="CHEBI:57692"/>
    </cofactor>
</comment>
<proteinExistence type="predicted"/>
<evidence type="ECO:0000313" key="6">
    <source>
        <dbReference type="Proteomes" id="UP000319817"/>
    </source>
</evidence>
<dbReference type="SUPFAM" id="SSF51905">
    <property type="entry name" value="FAD/NAD(P)-binding domain"/>
    <property type="match status" value="1"/>
</dbReference>
<keyword evidence="2 5" id="KW-0560">Oxidoreductase</keyword>
<evidence type="ECO:0000256" key="1">
    <source>
        <dbReference type="ARBA" id="ARBA00001974"/>
    </source>
</evidence>
<dbReference type="PANTHER" id="PTHR42923">
    <property type="entry name" value="PROTOPORPHYRINOGEN OXIDASE"/>
    <property type="match status" value="1"/>
</dbReference>
<dbReference type="InterPro" id="IPR036188">
    <property type="entry name" value="FAD/NAD-bd_sf"/>
</dbReference>
<evidence type="ECO:0000259" key="4">
    <source>
        <dbReference type="Pfam" id="PF01593"/>
    </source>
</evidence>
<reference evidence="5 6" key="1">
    <citation type="submission" date="2019-02" db="EMBL/GenBank/DDBJ databases">
        <title>Deep-cultivation of Planctomycetes and their phenomic and genomic characterization uncovers novel biology.</title>
        <authorList>
            <person name="Wiegand S."/>
            <person name="Jogler M."/>
            <person name="Boedeker C."/>
            <person name="Pinto D."/>
            <person name="Vollmers J."/>
            <person name="Rivas-Marin E."/>
            <person name="Kohn T."/>
            <person name="Peeters S.H."/>
            <person name="Heuer A."/>
            <person name="Rast P."/>
            <person name="Oberbeckmann S."/>
            <person name="Bunk B."/>
            <person name="Jeske O."/>
            <person name="Meyerdierks A."/>
            <person name="Storesund J.E."/>
            <person name="Kallscheuer N."/>
            <person name="Luecker S."/>
            <person name="Lage O.M."/>
            <person name="Pohl T."/>
            <person name="Merkel B.J."/>
            <person name="Hornburger P."/>
            <person name="Mueller R.-W."/>
            <person name="Bruemmer F."/>
            <person name="Labrenz M."/>
            <person name="Spormann A.M."/>
            <person name="Op den Camp H."/>
            <person name="Overmann J."/>
            <person name="Amann R."/>
            <person name="Jetten M.S.M."/>
            <person name="Mascher T."/>
            <person name="Medema M.H."/>
            <person name="Devos D.P."/>
            <person name="Kaster A.-K."/>
            <person name="Ovreas L."/>
            <person name="Rohde M."/>
            <person name="Galperin M.Y."/>
            <person name="Jogler C."/>
        </authorList>
    </citation>
    <scope>NUCLEOTIDE SEQUENCE [LARGE SCALE GENOMIC DNA]</scope>
    <source>
        <strain evidence="5 6">K23_9</strain>
    </source>
</reference>